<feature type="transmembrane region" description="Helical" evidence="6">
    <location>
        <begin position="293"/>
        <end position="313"/>
    </location>
</feature>
<gene>
    <name evidence="7" type="ORF">ACFSUO_02255</name>
</gene>
<feature type="transmembrane region" description="Helical" evidence="6">
    <location>
        <begin position="172"/>
        <end position="188"/>
    </location>
</feature>
<dbReference type="RefSeq" id="WP_382390648.1">
    <property type="nucleotide sequence ID" value="NZ_JBHUNA010000003.1"/>
</dbReference>
<evidence type="ECO:0000256" key="6">
    <source>
        <dbReference type="SAM" id="Phobius"/>
    </source>
</evidence>
<evidence type="ECO:0000313" key="8">
    <source>
        <dbReference type="Proteomes" id="UP001597502"/>
    </source>
</evidence>
<feature type="transmembrane region" description="Helical" evidence="6">
    <location>
        <begin position="195"/>
        <end position="217"/>
    </location>
</feature>
<proteinExistence type="predicted"/>
<feature type="transmembrane region" description="Helical" evidence="6">
    <location>
        <begin position="75"/>
        <end position="96"/>
    </location>
</feature>
<keyword evidence="4 6" id="KW-1133">Transmembrane helix</keyword>
<reference evidence="8" key="1">
    <citation type="journal article" date="2019" name="Int. J. Syst. Evol. Microbiol.">
        <title>The Global Catalogue of Microorganisms (GCM) 10K type strain sequencing project: providing services to taxonomists for standard genome sequencing and annotation.</title>
        <authorList>
            <consortium name="The Broad Institute Genomics Platform"/>
            <consortium name="The Broad Institute Genome Sequencing Center for Infectious Disease"/>
            <person name="Wu L."/>
            <person name="Ma J."/>
        </authorList>
    </citation>
    <scope>NUCLEOTIDE SEQUENCE [LARGE SCALE GENOMIC DNA]</scope>
    <source>
        <strain evidence="8">TISTR 1535</strain>
    </source>
</reference>
<feature type="transmembrane region" description="Helical" evidence="6">
    <location>
        <begin position="51"/>
        <end position="68"/>
    </location>
</feature>
<comment type="caution">
    <text evidence="7">The sequence shown here is derived from an EMBL/GenBank/DDBJ whole genome shotgun (WGS) entry which is preliminary data.</text>
</comment>
<feature type="transmembrane region" description="Helical" evidence="6">
    <location>
        <begin position="325"/>
        <end position="347"/>
    </location>
</feature>
<dbReference type="PANTHER" id="PTHR30474:SF1">
    <property type="entry name" value="PEPTIDOGLYCAN GLYCOSYLTRANSFERASE MRDB"/>
    <property type="match status" value="1"/>
</dbReference>
<keyword evidence="2 6" id="KW-0812">Transmembrane</keyword>
<keyword evidence="5 6" id="KW-0472">Membrane</keyword>
<comment type="subcellular location">
    <subcellularLocation>
        <location evidence="1">Membrane</location>
        <topology evidence="1">Multi-pass membrane protein</topology>
    </subcellularLocation>
</comment>
<evidence type="ECO:0000256" key="1">
    <source>
        <dbReference type="ARBA" id="ARBA00004141"/>
    </source>
</evidence>
<keyword evidence="8" id="KW-1185">Reference proteome</keyword>
<evidence type="ECO:0000256" key="2">
    <source>
        <dbReference type="ARBA" id="ARBA00022692"/>
    </source>
</evidence>
<dbReference type="Pfam" id="PF01098">
    <property type="entry name" value="FTSW_RODA_SPOVE"/>
    <property type="match status" value="1"/>
</dbReference>
<dbReference type="InterPro" id="IPR001182">
    <property type="entry name" value="FtsW/RodA"/>
</dbReference>
<accession>A0ABW5V1H5</accession>
<name>A0ABW5V1H5_9BACI</name>
<sequence length="396" mass="43957">MKNRSTLNMDYTLLSILILLGLISILTLYIIEPTLPPKYDGSHFWLRQGMWYIAGGGIITAVMLIDYDRFHQITWILYGLGMLSLLMLFAGFPPGIVHEANGAVSWFKFPLIGTIQPGEFMKVILVLTLAHVIVRHNRKHIDKTMKNDLLLLFKIVGLSAPPTLLIAVQPDLGGLLVLGAITAGMILISGIQWRILFAIMFMVLGVGLLGFAAWHFFPDAVSVFLDKSGFDHVASRFTGWLNPNKNPDDSYQLIKAMLAIGSGQLFGKGVSDMQVEVPERHTDMIFTAVAEQFGFIGSSVVVILFFLLIYRLIHIAVQSNDSYGSYLVTGIVGMFAYQIFQNIGMSIQLLPITGLPLPFLSYGGSSTLTYMLAIGIVLNVHSRTKEYMFGEARWND</sequence>
<evidence type="ECO:0000256" key="4">
    <source>
        <dbReference type="ARBA" id="ARBA00022989"/>
    </source>
</evidence>
<keyword evidence="3" id="KW-0133">Cell shape</keyword>
<dbReference type="Proteomes" id="UP001597502">
    <property type="component" value="Unassembled WGS sequence"/>
</dbReference>
<evidence type="ECO:0000256" key="5">
    <source>
        <dbReference type="ARBA" id="ARBA00023136"/>
    </source>
</evidence>
<feature type="transmembrane region" description="Helical" evidence="6">
    <location>
        <begin position="120"/>
        <end position="137"/>
    </location>
</feature>
<feature type="transmembrane region" description="Helical" evidence="6">
    <location>
        <begin position="359"/>
        <end position="380"/>
    </location>
</feature>
<feature type="transmembrane region" description="Helical" evidence="6">
    <location>
        <begin position="149"/>
        <end position="166"/>
    </location>
</feature>
<evidence type="ECO:0000256" key="3">
    <source>
        <dbReference type="ARBA" id="ARBA00022960"/>
    </source>
</evidence>
<protein>
    <submittedName>
        <fullName evidence="7">FtsW/RodA/SpoVE family cell cycle protein</fullName>
    </submittedName>
</protein>
<evidence type="ECO:0000313" key="7">
    <source>
        <dbReference type="EMBL" id="MFD2759811.1"/>
    </source>
</evidence>
<dbReference type="PANTHER" id="PTHR30474">
    <property type="entry name" value="CELL CYCLE PROTEIN"/>
    <property type="match status" value="1"/>
</dbReference>
<dbReference type="EMBL" id="JBHUNA010000003">
    <property type="protein sequence ID" value="MFD2759811.1"/>
    <property type="molecule type" value="Genomic_DNA"/>
</dbReference>
<feature type="transmembrane region" description="Helical" evidence="6">
    <location>
        <begin position="12"/>
        <end position="31"/>
    </location>
</feature>
<organism evidence="7 8">
    <name type="scientific">Lentibacillus juripiscarius</name>
    <dbReference type="NCBI Taxonomy" id="257446"/>
    <lineage>
        <taxon>Bacteria</taxon>
        <taxon>Bacillati</taxon>
        <taxon>Bacillota</taxon>
        <taxon>Bacilli</taxon>
        <taxon>Bacillales</taxon>
        <taxon>Bacillaceae</taxon>
        <taxon>Lentibacillus</taxon>
    </lineage>
</organism>